<keyword evidence="1" id="KW-0547">Nucleotide-binding</keyword>
<keyword evidence="4" id="KW-0436">Ligase</keyword>
<evidence type="ECO:0000259" key="3">
    <source>
        <dbReference type="Pfam" id="PF00501"/>
    </source>
</evidence>
<dbReference type="SUPFAM" id="SSF56801">
    <property type="entry name" value="Acetyl-CoA synthetase-like"/>
    <property type="match status" value="1"/>
</dbReference>
<gene>
    <name evidence="4" type="ORF">M6B22_15840</name>
</gene>
<dbReference type="Proteomes" id="UP001164693">
    <property type="component" value="Chromosome"/>
</dbReference>
<dbReference type="Gene3D" id="3.40.50.12780">
    <property type="entry name" value="N-terminal domain of ligase-like"/>
    <property type="match status" value="1"/>
</dbReference>
<dbReference type="GO" id="GO:0016874">
    <property type="term" value="F:ligase activity"/>
    <property type="evidence" value="ECO:0007669"/>
    <property type="project" value="UniProtKB-KW"/>
</dbReference>
<organism evidence="4 5">
    <name type="scientific">Jatrophihabitans cynanchi</name>
    <dbReference type="NCBI Taxonomy" id="2944128"/>
    <lineage>
        <taxon>Bacteria</taxon>
        <taxon>Bacillati</taxon>
        <taxon>Actinomycetota</taxon>
        <taxon>Actinomycetes</taxon>
        <taxon>Jatrophihabitantales</taxon>
        <taxon>Jatrophihabitantaceae</taxon>
        <taxon>Jatrophihabitans</taxon>
    </lineage>
</organism>
<evidence type="ECO:0000313" key="5">
    <source>
        <dbReference type="Proteomes" id="UP001164693"/>
    </source>
</evidence>
<evidence type="ECO:0000256" key="2">
    <source>
        <dbReference type="ARBA" id="ARBA00022840"/>
    </source>
</evidence>
<proteinExistence type="predicted"/>
<feature type="domain" description="AMP-dependent synthetase/ligase" evidence="3">
    <location>
        <begin position="96"/>
        <end position="508"/>
    </location>
</feature>
<dbReference type="PANTHER" id="PTHR43272">
    <property type="entry name" value="LONG-CHAIN-FATTY-ACID--COA LIGASE"/>
    <property type="match status" value="1"/>
</dbReference>
<dbReference type="PROSITE" id="PS00455">
    <property type="entry name" value="AMP_BINDING"/>
    <property type="match status" value="1"/>
</dbReference>
<dbReference type="PANTHER" id="PTHR43272:SF33">
    <property type="entry name" value="AMP-BINDING DOMAIN-CONTAINING PROTEIN-RELATED"/>
    <property type="match status" value="1"/>
</dbReference>
<dbReference type="InterPro" id="IPR000873">
    <property type="entry name" value="AMP-dep_synth/lig_dom"/>
</dbReference>
<sequence length="691" mass="75381">MPTSASVVRCRDRLQGLWSYRRPDLCRPAPCLSREAVLALSADVTFGRVQRRHVQSTMGYEFSTRPGPRSRRRCIVTTALDATTFPMPAPSVPRMLQQRATASPRDEAFRFPHENRWTSVSWAQVWETVQVTAAGLLALGIRPEDRVAIASSTCIEWIYADLAIMCAGAATTAVYPTTRAEDVTFVLRDSGTRIAFAEDDVQIAKLRSQRDHLPDLVRVIAFDGEADGEWVLSLAELQALGAKLLVEDPSAVDHTVAAIGPDQLATLIYTSGTTGRPKGVELPHRSWTYLGAAAEALELVHPSDLQYLWLPLSHAFGRMLLAVQLQVGFASAVDGRVDKIMDNVRVVRPTFMAGPPRIFEKVHAKVVQTVEEEGGVKSRVYAWAVGVGARVSQSRLQDRRPNAAVRAQYAVADRLVLRTIRAGLGGRIRFLVSGSAALAPEISAWFAAVGLAVIEGYGLTETGGGACIASIAHPAFGTVGSALLGSQIRLADDGEIFVRGPMVMRGYHNLPEATAEVLTEDGWLATGDVGELDAAGRLKVTDRKKDLVKTSGGKYIAPQVIEVMFKALCPLASHILVHGEGRNYATALISLDPDALAQWGRARALKGSDYQSLAADPAVEEYVRTCVSELNGRVNRWESIKDFRIVNHDLTVEDDELTPSMKMKRNVIEARFRNLLDSMYQGRPGDRGDHG</sequence>
<evidence type="ECO:0000313" key="4">
    <source>
        <dbReference type="EMBL" id="WAX55999.1"/>
    </source>
</evidence>
<dbReference type="CDD" id="cd05907">
    <property type="entry name" value="VL_LC_FACS_like"/>
    <property type="match status" value="1"/>
</dbReference>
<dbReference type="InterPro" id="IPR042099">
    <property type="entry name" value="ANL_N_sf"/>
</dbReference>
<dbReference type="Pfam" id="PF00501">
    <property type="entry name" value="AMP-binding"/>
    <property type="match status" value="1"/>
</dbReference>
<evidence type="ECO:0000256" key="1">
    <source>
        <dbReference type="ARBA" id="ARBA00022741"/>
    </source>
</evidence>
<reference evidence="4" key="1">
    <citation type="submission" date="2022-05" db="EMBL/GenBank/DDBJ databases">
        <title>Jatrophihabitans sp. SB3-54 whole genome sequence.</title>
        <authorList>
            <person name="Suh M.K."/>
            <person name="Eom M.K."/>
            <person name="Kim J.S."/>
            <person name="Kim H.S."/>
            <person name="Do H.E."/>
            <person name="Shin Y.K."/>
            <person name="Lee J.-S."/>
        </authorList>
    </citation>
    <scope>NUCLEOTIDE SEQUENCE</scope>
    <source>
        <strain evidence="4">SB3-54</strain>
    </source>
</reference>
<dbReference type="InterPro" id="IPR020845">
    <property type="entry name" value="AMP-binding_CS"/>
</dbReference>
<dbReference type="RefSeq" id="WP_269442524.1">
    <property type="nucleotide sequence ID" value="NZ_CP097463.1"/>
</dbReference>
<keyword evidence="5" id="KW-1185">Reference proteome</keyword>
<protein>
    <submittedName>
        <fullName evidence="4">Long-chain fatty acid--CoA ligase</fullName>
    </submittedName>
</protein>
<name>A0ABY7JUF3_9ACTN</name>
<dbReference type="EMBL" id="CP097463">
    <property type="protein sequence ID" value="WAX55999.1"/>
    <property type="molecule type" value="Genomic_DNA"/>
</dbReference>
<keyword evidence="2" id="KW-0067">ATP-binding</keyword>
<accession>A0ABY7JUF3</accession>